<dbReference type="Proteomes" id="UP000293154">
    <property type="component" value="Chromosome"/>
</dbReference>
<reference evidence="3 4" key="1">
    <citation type="submission" date="2019-03" db="EMBL/GenBank/DDBJ databases">
        <title>Pragia sp. nov. isolated from the gut tract of Carduelis flavirostris.</title>
        <authorList>
            <person name="Ge Y."/>
        </authorList>
    </citation>
    <scope>NUCLEOTIDE SEQUENCE [LARGE SCALE GENOMIC DNA]</scope>
    <source>
        <strain evidence="3 4">CF-458</strain>
    </source>
</reference>
<evidence type="ECO:0000256" key="1">
    <source>
        <dbReference type="SAM" id="Coils"/>
    </source>
</evidence>
<dbReference type="OrthoDB" id="8689941at2"/>
<keyword evidence="4" id="KW-1185">Reference proteome</keyword>
<dbReference type="InterPro" id="IPR009468">
    <property type="entry name" value="DUF1090"/>
</dbReference>
<feature type="signal peptide" evidence="2">
    <location>
        <begin position="1"/>
        <end position="25"/>
    </location>
</feature>
<dbReference type="KEGG" id="prag:EKN56_14965"/>
<keyword evidence="1" id="KW-0175">Coiled coil</keyword>
<feature type="chain" id="PRO_5019017985" evidence="2">
    <location>
        <begin position="26"/>
        <end position="146"/>
    </location>
</feature>
<evidence type="ECO:0000313" key="4">
    <source>
        <dbReference type="Proteomes" id="UP000293154"/>
    </source>
</evidence>
<dbReference type="Pfam" id="PF06476">
    <property type="entry name" value="DUF1090"/>
    <property type="match status" value="1"/>
</dbReference>
<sequence length="146" mass="15639">MSKAKLLILPLVLAMGVGFSSMASAAGNDCAAKRAAIENQIREAQKYGNANKVAGLKKALSELNANCTNGGLVKDAEKKVAKLEKKLNEKQEDVREVQADLREAQAKGDAKKVAKYQSKLQEKQSDVKEVTADLNQARAELAALKG</sequence>
<dbReference type="EMBL" id="CP034752">
    <property type="protein sequence ID" value="QBH97587.1"/>
    <property type="molecule type" value="Genomic_DNA"/>
</dbReference>
<feature type="coiled-coil region" evidence="1">
    <location>
        <begin position="73"/>
        <end position="140"/>
    </location>
</feature>
<proteinExistence type="predicted"/>
<dbReference type="RefSeq" id="WP_130592519.1">
    <property type="nucleotide sequence ID" value="NZ_CP034752.1"/>
</dbReference>
<dbReference type="AlphaFoldDB" id="A0A411WN52"/>
<evidence type="ECO:0000256" key="2">
    <source>
        <dbReference type="SAM" id="SignalP"/>
    </source>
</evidence>
<evidence type="ECO:0000313" key="3">
    <source>
        <dbReference type="EMBL" id="QBH97587.1"/>
    </source>
</evidence>
<accession>A0A411WN52</accession>
<name>A0A411WN52_9GAMM</name>
<gene>
    <name evidence="3" type="ORF">EKN56_14965</name>
</gene>
<keyword evidence="2" id="KW-0732">Signal</keyword>
<protein>
    <submittedName>
        <fullName evidence="3">DUF1090 domain-containing protein</fullName>
    </submittedName>
</protein>
<organism evidence="3 4">
    <name type="scientific">Limnobaculum zhutongyuii</name>
    <dbReference type="NCBI Taxonomy" id="2498113"/>
    <lineage>
        <taxon>Bacteria</taxon>
        <taxon>Pseudomonadati</taxon>
        <taxon>Pseudomonadota</taxon>
        <taxon>Gammaproteobacteria</taxon>
        <taxon>Enterobacterales</taxon>
        <taxon>Budviciaceae</taxon>
        <taxon>Limnobaculum</taxon>
    </lineage>
</organism>